<dbReference type="Proteomes" id="UP000823915">
    <property type="component" value="Unassembled WGS sequence"/>
</dbReference>
<evidence type="ECO:0008006" key="3">
    <source>
        <dbReference type="Google" id="ProtNLM"/>
    </source>
</evidence>
<organism evidence="1 2">
    <name type="scientific">Candidatus Acutalibacter pullistercoris</name>
    <dbReference type="NCBI Taxonomy" id="2838418"/>
    <lineage>
        <taxon>Bacteria</taxon>
        <taxon>Bacillati</taxon>
        <taxon>Bacillota</taxon>
        <taxon>Clostridia</taxon>
        <taxon>Eubacteriales</taxon>
        <taxon>Acutalibacteraceae</taxon>
        <taxon>Acutalibacter</taxon>
    </lineage>
</organism>
<comment type="caution">
    <text evidence="1">The sequence shown here is derived from an EMBL/GenBank/DDBJ whole genome shotgun (WGS) entry which is preliminary data.</text>
</comment>
<reference evidence="1" key="1">
    <citation type="journal article" date="2021" name="PeerJ">
        <title>Extensive microbial diversity within the chicken gut microbiome revealed by metagenomics and culture.</title>
        <authorList>
            <person name="Gilroy R."/>
            <person name="Ravi A."/>
            <person name="Getino M."/>
            <person name="Pursley I."/>
            <person name="Horton D.L."/>
            <person name="Alikhan N.F."/>
            <person name="Baker D."/>
            <person name="Gharbi K."/>
            <person name="Hall N."/>
            <person name="Watson M."/>
            <person name="Adriaenssens E.M."/>
            <person name="Foster-Nyarko E."/>
            <person name="Jarju S."/>
            <person name="Secka A."/>
            <person name="Antonio M."/>
            <person name="Oren A."/>
            <person name="Chaudhuri R.R."/>
            <person name="La Ragione R."/>
            <person name="Hildebrand F."/>
            <person name="Pallen M.J."/>
        </authorList>
    </citation>
    <scope>NUCLEOTIDE SEQUENCE</scope>
    <source>
        <strain evidence="1">1282</strain>
    </source>
</reference>
<reference evidence="1" key="2">
    <citation type="submission" date="2021-04" db="EMBL/GenBank/DDBJ databases">
        <authorList>
            <person name="Gilroy R."/>
        </authorList>
    </citation>
    <scope>NUCLEOTIDE SEQUENCE</scope>
    <source>
        <strain evidence="1">1282</strain>
    </source>
</reference>
<dbReference type="InterPro" id="IPR023353">
    <property type="entry name" value="LemA-like_dom_sf"/>
</dbReference>
<dbReference type="AlphaFoldDB" id="A0A9D1YCK8"/>
<protein>
    <recommendedName>
        <fullName evidence="3">LemA family protein</fullName>
    </recommendedName>
</protein>
<evidence type="ECO:0000313" key="2">
    <source>
        <dbReference type="Proteomes" id="UP000823915"/>
    </source>
</evidence>
<dbReference type="EMBL" id="DXDU01000036">
    <property type="protein sequence ID" value="HIY26014.1"/>
    <property type="molecule type" value="Genomic_DNA"/>
</dbReference>
<dbReference type="Gene3D" id="1.20.1440.20">
    <property type="entry name" value="LemA-like domain"/>
    <property type="match status" value="1"/>
</dbReference>
<proteinExistence type="predicted"/>
<evidence type="ECO:0000313" key="1">
    <source>
        <dbReference type="EMBL" id="HIY26014.1"/>
    </source>
</evidence>
<sequence length="187" mass="20925">MKKKSTVAGVVVMVLLILLALPLGVHTSFTRLREEVRGNYYYDDGDYSLYDSIDAREAASSNLITVAEKYTAEDPELTGLMADLEYWVNVSNGCYDPDLQEEAEANREMGNAFQALYDRLSQVALEERDQKYPGQLLAQMESEQDKIDRASYNDEARAYNEKLSAFPVNLLGKLGGVSPMGVFAQEE</sequence>
<name>A0A9D1YCK8_9FIRM</name>
<accession>A0A9D1YCK8</accession>
<gene>
    <name evidence="1" type="ORF">H9838_02430</name>
</gene>
<dbReference type="SUPFAM" id="SSF140478">
    <property type="entry name" value="LemA-like"/>
    <property type="match status" value="1"/>
</dbReference>